<keyword evidence="1" id="KW-0812">Transmembrane</keyword>
<evidence type="ECO:0000256" key="1">
    <source>
        <dbReference type="SAM" id="Phobius"/>
    </source>
</evidence>
<proteinExistence type="predicted"/>
<keyword evidence="3" id="KW-1185">Reference proteome</keyword>
<evidence type="ECO:0000313" key="3">
    <source>
        <dbReference type="Proteomes" id="UP001063698"/>
    </source>
</evidence>
<dbReference type="EMBL" id="CP006868">
    <property type="protein sequence ID" value="UXD22527.1"/>
    <property type="molecule type" value="Genomic_DNA"/>
</dbReference>
<sequence>MEQSSEVPLRGLERLFIPFLVSLPIGFGVGTYFLIAYWGTPYAWRGFFGAVFSRAFYYTIMGALGSFLMKEAGTIKAYVLLGLVLVAINFMYRFYISVFYDIAFVASMIMILSAAIEESK</sequence>
<keyword evidence="1" id="KW-1133">Transmembrane helix</keyword>
<feature type="transmembrane region" description="Helical" evidence="1">
    <location>
        <begin position="15"/>
        <end position="35"/>
    </location>
</feature>
<reference evidence="2" key="1">
    <citation type="submission" date="2013-11" db="EMBL/GenBank/DDBJ databases">
        <title>Comparative genomics of Ignicoccus.</title>
        <authorList>
            <person name="Podar M."/>
        </authorList>
    </citation>
    <scope>NUCLEOTIDE SEQUENCE</scope>
    <source>
        <strain evidence="2">DSM 13166</strain>
    </source>
</reference>
<gene>
    <name evidence="2" type="ORF">IPA_05850</name>
</gene>
<feature type="transmembrane region" description="Helical" evidence="1">
    <location>
        <begin position="98"/>
        <end position="116"/>
    </location>
</feature>
<feature type="transmembrane region" description="Helical" evidence="1">
    <location>
        <begin position="75"/>
        <end position="92"/>
    </location>
</feature>
<organism evidence="2 3">
    <name type="scientific">Ignicoccus pacificus DSM 13166</name>
    <dbReference type="NCBI Taxonomy" id="940294"/>
    <lineage>
        <taxon>Archaea</taxon>
        <taxon>Thermoproteota</taxon>
        <taxon>Thermoprotei</taxon>
        <taxon>Desulfurococcales</taxon>
        <taxon>Desulfurococcaceae</taxon>
        <taxon>Ignicoccus</taxon>
    </lineage>
</organism>
<dbReference type="KEGG" id="ipc:IPA_05850"/>
<evidence type="ECO:0000313" key="2">
    <source>
        <dbReference type="EMBL" id="UXD22527.1"/>
    </source>
</evidence>
<keyword evidence="1" id="KW-0472">Membrane</keyword>
<dbReference type="AlphaFoldDB" id="A0A977KBE1"/>
<dbReference type="Proteomes" id="UP001063698">
    <property type="component" value="Chromosome"/>
</dbReference>
<protein>
    <submittedName>
        <fullName evidence="2">Uncharacterized protein</fullName>
    </submittedName>
</protein>
<feature type="transmembrane region" description="Helical" evidence="1">
    <location>
        <begin position="47"/>
        <end position="68"/>
    </location>
</feature>
<name>A0A977KBE1_9CREN</name>
<accession>A0A977KBE1</accession>